<dbReference type="Proteomes" id="UP000247409">
    <property type="component" value="Unassembled WGS sequence"/>
</dbReference>
<dbReference type="AlphaFoldDB" id="A0A2V3J137"/>
<evidence type="ECO:0000256" key="5">
    <source>
        <dbReference type="ARBA" id="ARBA00022989"/>
    </source>
</evidence>
<keyword evidence="3 7" id="KW-0812">Transmembrane</keyword>
<evidence type="ECO:0000256" key="2">
    <source>
        <dbReference type="ARBA" id="ARBA00007104"/>
    </source>
</evidence>
<comment type="similarity">
    <text evidence="2">Belongs to the EMP24/GP25L family.</text>
</comment>
<dbReference type="STRING" id="448386.A0A2V3J137"/>
<keyword evidence="5 7" id="KW-1133">Transmembrane helix</keyword>
<sequence>MPMQISLRLILLTSFILKANALQFILQAKSRKCFREDVPLSTETLLTYTVAQGLGEMPVSLSVRDITGKSILDRQAIDHGVFTFRSPDEIPTIDQKSDWSLRDDYDGTGDDAYFRAIPGGAGDDRIPYYFCFEHSSSMRFPTFHISGRPHQRRIIFSIRSGTDAKTLEYYDKLAKEKHLTSTEEAFNIVEDRVSEIVRLVDEMRERELRLDHLNRRTQRVVTTYSIITCICVAIGAIYASFATFKHLARQKVI</sequence>
<dbReference type="OrthoDB" id="4037at2759"/>
<protein>
    <recommendedName>
        <fullName evidence="9">GOLD domain-containing protein</fullName>
    </recommendedName>
</protein>
<evidence type="ECO:0000256" key="4">
    <source>
        <dbReference type="ARBA" id="ARBA00022729"/>
    </source>
</evidence>
<dbReference type="PANTHER" id="PTHR22811">
    <property type="entry name" value="TRANSMEMBRANE EMP24 DOMAIN-CONTAINING PROTEIN"/>
    <property type="match status" value="1"/>
</dbReference>
<dbReference type="GO" id="GO:0016020">
    <property type="term" value="C:membrane"/>
    <property type="evidence" value="ECO:0007669"/>
    <property type="project" value="UniProtKB-SubCell"/>
</dbReference>
<feature type="chain" id="PRO_5016178167" description="GOLD domain-containing protein" evidence="8">
    <location>
        <begin position="22"/>
        <end position="253"/>
    </location>
</feature>
<accession>A0A2V3J137</accession>
<gene>
    <name evidence="10" type="ORF">BWQ96_02040</name>
</gene>
<evidence type="ECO:0000259" key="9">
    <source>
        <dbReference type="SMART" id="SM01190"/>
    </source>
</evidence>
<dbReference type="EMBL" id="NBIV01000016">
    <property type="protein sequence ID" value="PXF48088.1"/>
    <property type="molecule type" value="Genomic_DNA"/>
</dbReference>
<dbReference type="InterPro" id="IPR015720">
    <property type="entry name" value="Emp24-like"/>
</dbReference>
<keyword evidence="11" id="KW-1185">Reference proteome</keyword>
<name>A0A2V3J137_9FLOR</name>
<evidence type="ECO:0000256" key="3">
    <source>
        <dbReference type="ARBA" id="ARBA00022692"/>
    </source>
</evidence>
<keyword evidence="6 7" id="KW-0472">Membrane</keyword>
<evidence type="ECO:0000256" key="8">
    <source>
        <dbReference type="SAM" id="SignalP"/>
    </source>
</evidence>
<organism evidence="10 11">
    <name type="scientific">Gracilariopsis chorda</name>
    <dbReference type="NCBI Taxonomy" id="448386"/>
    <lineage>
        <taxon>Eukaryota</taxon>
        <taxon>Rhodophyta</taxon>
        <taxon>Florideophyceae</taxon>
        <taxon>Rhodymeniophycidae</taxon>
        <taxon>Gracilariales</taxon>
        <taxon>Gracilariaceae</taxon>
        <taxon>Gracilariopsis</taxon>
    </lineage>
</organism>
<feature type="transmembrane region" description="Helical" evidence="7">
    <location>
        <begin position="224"/>
        <end position="244"/>
    </location>
</feature>
<dbReference type="Pfam" id="PF01105">
    <property type="entry name" value="EMP24_GP25L"/>
    <property type="match status" value="1"/>
</dbReference>
<evidence type="ECO:0000313" key="11">
    <source>
        <dbReference type="Proteomes" id="UP000247409"/>
    </source>
</evidence>
<evidence type="ECO:0000256" key="7">
    <source>
        <dbReference type="SAM" id="Phobius"/>
    </source>
</evidence>
<keyword evidence="4 8" id="KW-0732">Signal</keyword>
<reference evidence="10 11" key="1">
    <citation type="journal article" date="2018" name="Mol. Biol. Evol.">
        <title>Analysis of the draft genome of the red seaweed Gracilariopsis chorda provides insights into genome size evolution in Rhodophyta.</title>
        <authorList>
            <person name="Lee J."/>
            <person name="Yang E.C."/>
            <person name="Graf L."/>
            <person name="Yang J.H."/>
            <person name="Qiu H."/>
            <person name="Zel Zion U."/>
            <person name="Chan C.X."/>
            <person name="Stephens T.G."/>
            <person name="Weber A.P.M."/>
            <person name="Boo G.H."/>
            <person name="Boo S.M."/>
            <person name="Kim K.M."/>
            <person name="Shin Y."/>
            <person name="Jung M."/>
            <person name="Lee S.J."/>
            <person name="Yim H.S."/>
            <person name="Lee J.H."/>
            <person name="Bhattacharya D."/>
            <person name="Yoon H.S."/>
        </authorList>
    </citation>
    <scope>NUCLEOTIDE SEQUENCE [LARGE SCALE GENOMIC DNA]</scope>
    <source>
        <strain evidence="10 11">SKKU-2015</strain>
        <tissue evidence="10">Whole body</tissue>
    </source>
</reference>
<dbReference type="InterPro" id="IPR009038">
    <property type="entry name" value="GOLD_dom"/>
</dbReference>
<feature type="signal peptide" evidence="8">
    <location>
        <begin position="1"/>
        <end position="21"/>
    </location>
</feature>
<comment type="subcellular location">
    <subcellularLocation>
        <location evidence="1">Membrane</location>
        <topology evidence="1">Single-pass type I membrane protein</topology>
    </subcellularLocation>
</comment>
<feature type="domain" description="GOLD" evidence="9">
    <location>
        <begin position="21"/>
        <end position="249"/>
    </location>
</feature>
<evidence type="ECO:0000313" key="10">
    <source>
        <dbReference type="EMBL" id="PXF48088.1"/>
    </source>
</evidence>
<proteinExistence type="inferred from homology"/>
<comment type="caution">
    <text evidence="10">The sequence shown here is derived from an EMBL/GenBank/DDBJ whole genome shotgun (WGS) entry which is preliminary data.</text>
</comment>
<evidence type="ECO:0000256" key="1">
    <source>
        <dbReference type="ARBA" id="ARBA00004479"/>
    </source>
</evidence>
<evidence type="ECO:0000256" key="6">
    <source>
        <dbReference type="ARBA" id="ARBA00023136"/>
    </source>
</evidence>
<dbReference type="SMART" id="SM01190">
    <property type="entry name" value="EMP24_GP25L"/>
    <property type="match status" value="1"/>
</dbReference>